<dbReference type="EMBL" id="FMUS01000009">
    <property type="protein sequence ID" value="SCY50257.1"/>
    <property type="molecule type" value="Genomic_DNA"/>
</dbReference>
<dbReference type="RefSeq" id="WP_091542203.1">
    <property type="nucleotide sequence ID" value="NZ_FMUS01000009.1"/>
</dbReference>
<accession>A0A1G5GFY3</accession>
<gene>
    <name evidence="1" type="ORF">SAMN03080606_01670</name>
</gene>
<keyword evidence="2" id="KW-1185">Reference proteome</keyword>
<sequence length="84" mass="9619">MSDNNINLLINATNQANMYKTKNNNTTQINSIFIFVDPYQLESLELEDLTIEINVDDKGNFIIDNEEFKPIELKKGIKVLGLTK</sequence>
<evidence type="ECO:0000313" key="2">
    <source>
        <dbReference type="Proteomes" id="UP000198636"/>
    </source>
</evidence>
<organism evidence="1 2">
    <name type="scientific">Alkaliphilus peptidifermentans DSM 18978</name>
    <dbReference type="NCBI Taxonomy" id="1120976"/>
    <lineage>
        <taxon>Bacteria</taxon>
        <taxon>Bacillati</taxon>
        <taxon>Bacillota</taxon>
        <taxon>Clostridia</taxon>
        <taxon>Peptostreptococcales</taxon>
        <taxon>Natronincolaceae</taxon>
        <taxon>Alkaliphilus</taxon>
    </lineage>
</organism>
<protein>
    <submittedName>
        <fullName evidence="1">Uncharacterized protein</fullName>
    </submittedName>
</protein>
<dbReference type="AlphaFoldDB" id="A0A1G5GFY3"/>
<dbReference type="OrthoDB" id="1707872at2"/>
<evidence type="ECO:0000313" key="1">
    <source>
        <dbReference type="EMBL" id="SCY50257.1"/>
    </source>
</evidence>
<dbReference type="STRING" id="1120976.SAMN03080606_01670"/>
<dbReference type="Proteomes" id="UP000198636">
    <property type="component" value="Unassembled WGS sequence"/>
</dbReference>
<name>A0A1G5GFY3_9FIRM</name>
<proteinExistence type="predicted"/>
<reference evidence="1 2" key="1">
    <citation type="submission" date="2016-10" db="EMBL/GenBank/DDBJ databases">
        <authorList>
            <person name="de Groot N.N."/>
        </authorList>
    </citation>
    <scope>NUCLEOTIDE SEQUENCE [LARGE SCALE GENOMIC DNA]</scope>
    <source>
        <strain evidence="1 2">DSM 18978</strain>
    </source>
</reference>